<feature type="region of interest" description="Disordered" evidence="1">
    <location>
        <begin position="119"/>
        <end position="192"/>
    </location>
</feature>
<evidence type="ECO:0000256" key="1">
    <source>
        <dbReference type="SAM" id="MobiDB-lite"/>
    </source>
</evidence>
<comment type="caution">
    <text evidence="2">The sequence shown here is derived from an EMBL/GenBank/DDBJ whole genome shotgun (WGS) entry which is preliminary data.</text>
</comment>
<accession>A0A5C6U1N1</accession>
<evidence type="ECO:0000313" key="3">
    <source>
        <dbReference type="Proteomes" id="UP000321832"/>
    </source>
</evidence>
<reference evidence="2 3" key="1">
    <citation type="submission" date="2019-08" db="EMBL/GenBank/DDBJ databases">
        <authorList>
            <person name="Khan S.A."/>
            <person name="Jeon C.O."/>
            <person name="Jeong S.E."/>
        </authorList>
    </citation>
    <scope>NUCLEOTIDE SEQUENCE [LARGE SCALE GENOMIC DNA]</scope>
    <source>
        <strain evidence="3">IMCC1728</strain>
    </source>
</reference>
<dbReference type="AlphaFoldDB" id="A0A5C6U1N1"/>
<name>A0A5C6U1N1_9BURK</name>
<gene>
    <name evidence="2" type="ORF">FSC37_05360</name>
</gene>
<evidence type="ECO:0000313" key="2">
    <source>
        <dbReference type="EMBL" id="TXC65686.1"/>
    </source>
</evidence>
<dbReference type="Proteomes" id="UP000321832">
    <property type="component" value="Unassembled WGS sequence"/>
</dbReference>
<feature type="compositionally biased region" description="Basic residues" evidence="1">
    <location>
        <begin position="131"/>
        <end position="177"/>
    </location>
</feature>
<sequence length="252" mass="27894">MLVSDLDSTIVGSLTLTDAAGNFRVATALQNYRQRGAFGHERHGQHGGGQPLLHGRRLRLHGCQRPAAGLGAYRHASRRRATAARQRGGGGGQQIAAADLALRFVPAADANGTGYASFSFSVSDGITSTPRRTRSRSTSRRSTTRRWRSRPLSRSRKMPPWSRRRHGHRHRRRHHAQLRAERRGAGRPELQRRRQLHLRRLGGGLPSLAGAIDRDHRAFTVTDNAGASSTANLVITVTGTTTRRWPWPMPAR</sequence>
<organism evidence="2 3">
    <name type="scientific">Piscinibacter aquaticus</name>
    <dbReference type="NCBI Taxonomy" id="392597"/>
    <lineage>
        <taxon>Bacteria</taxon>
        <taxon>Pseudomonadati</taxon>
        <taxon>Pseudomonadota</taxon>
        <taxon>Betaproteobacteria</taxon>
        <taxon>Burkholderiales</taxon>
        <taxon>Sphaerotilaceae</taxon>
        <taxon>Piscinibacter</taxon>
    </lineage>
</organism>
<keyword evidence="3" id="KW-1185">Reference proteome</keyword>
<proteinExistence type="predicted"/>
<dbReference type="EMBL" id="VOPW01000001">
    <property type="protein sequence ID" value="TXC65686.1"/>
    <property type="molecule type" value="Genomic_DNA"/>
</dbReference>
<protein>
    <submittedName>
        <fullName evidence="2">Uncharacterized protein</fullName>
    </submittedName>
</protein>
<feature type="compositionally biased region" description="Basic and acidic residues" evidence="1">
    <location>
        <begin position="178"/>
        <end position="192"/>
    </location>
</feature>